<dbReference type="CDD" id="cd06533">
    <property type="entry name" value="Glyco_transf_WecG_TagA"/>
    <property type="match status" value="1"/>
</dbReference>
<feature type="domain" description="Glycosyltransferase 2-like" evidence="4">
    <location>
        <begin position="285"/>
        <end position="413"/>
    </location>
</feature>
<dbReference type="CDD" id="cd04186">
    <property type="entry name" value="GT_2_like_c"/>
    <property type="match status" value="1"/>
</dbReference>
<gene>
    <name evidence="5" type="ORF">GCM10009825_19100</name>
</gene>
<dbReference type="Proteomes" id="UP001500102">
    <property type="component" value="Unassembled WGS sequence"/>
</dbReference>
<dbReference type="EMBL" id="BAAAQB010000029">
    <property type="protein sequence ID" value="GAA2135029.1"/>
    <property type="molecule type" value="Genomic_DNA"/>
</dbReference>
<dbReference type="InterPro" id="IPR001173">
    <property type="entry name" value="Glyco_trans_2-like"/>
</dbReference>
<feature type="region of interest" description="Disordered" evidence="3">
    <location>
        <begin position="841"/>
        <end position="905"/>
    </location>
</feature>
<protein>
    <recommendedName>
        <fullName evidence="4">Glycosyltransferase 2-like domain-containing protein</fullName>
    </recommendedName>
</protein>
<evidence type="ECO:0000256" key="2">
    <source>
        <dbReference type="ARBA" id="ARBA00022679"/>
    </source>
</evidence>
<dbReference type="SUPFAM" id="SSF53448">
    <property type="entry name" value="Nucleotide-diphospho-sugar transferases"/>
    <property type="match status" value="2"/>
</dbReference>
<dbReference type="Pfam" id="PF03808">
    <property type="entry name" value="Glyco_tran_WecG"/>
    <property type="match status" value="1"/>
</dbReference>
<feature type="domain" description="Glycosyltransferase 2-like" evidence="4">
    <location>
        <begin position="588"/>
        <end position="690"/>
    </location>
</feature>
<evidence type="ECO:0000256" key="1">
    <source>
        <dbReference type="ARBA" id="ARBA00022676"/>
    </source>
</evidence>
<dbReference type="PANTHER" id="PTHR34136:SF1">
    <property type="entry name" value="UDP-N-ACETYL-D-MANNOSAMINURONIC ACID TRANSFERASE"/>
    <property type="match status" value="1"/>
</dbReference>
<dbReference type="InterPro" id="IPR029044">
    <property type="entry name" value="Nucleotide-diphossugar_trans"/>
</dbReference>
<keyword evidence="2" id="KW-0808">Transferase</keyword>
<dbReference type="Pfam" id="PF00535">
    <property type="entry name" value="Glycos_transf_2"/>
    <property type="match status" value="2"/>
</dbReference>
<dbReference type="InterPro" id="IPR004629">
    <property type="entry name" value="WecG_TagA_CpsF"/>
</dbReference>
<dbReference type="Gene3D" id="3.90.550.10">
    <property type="entry name" value="Spore Coat Polysaccharide Biosynthesis Protein SpsA, Chain A"/>
    <property type="match status" value="2"/>
</dbReference>
<dbReference type="NCBIfam" id="TIGR00696">
    <property type="entry name" value="wecG_tagA_cpsF"/>
    <property type="match status" value="1"/>
</dbReference>
<name>A0ABN2Z0T5_9MICC</name>
<proteinExistence type="predicted"/>
<reference evidence="5 6" key="1">
    <citation type="journal article" date="2019" name="Int. J. Syst. Evol. Microbiol.">
        <title>The Global Catalogue of Microorganisms (GCM) 10K type strain sequencing project: providing services to taxonomists for standard genome sequencing and annotation.</title>
        <authorList>
            <consortium name="The Broad Institute Genomics Platform"/>
            <consortium name="The Broad Institute Genome Sequencing Center for Infectious Disease"/>
            <person name="Wu L."/>
            <person name="Ma J."/>
        </authorList>
    </citation>
    <scope>NUCLEOTIDE SEQUENCE [LARGE SCALE GENOMIC DNA]</scope>
    <source>
        <strain evidence="5 6">JCM 15921</strain>
    </source>
</reference>
<evidence type="ECO:0000313" key="6">
    <source>
        <dbReference type="Proteomes" id="UP001500102"/>
    </source>
</evidence>
<organism evidence="5 6">
    <name type="scientific">Arthrobacter humicola</name>
    <dbReference type="NCBI Taxonomy" id="409291"/>
    <lineage>
        <taxon>Bacteria</taxon>
        <taxon>Bacillati</taxon>
        <taxon>Actinomycetota</taxon>
        <taxon>Actinomycetes</taxon>
        <taxon>Micrococcales</taxon>
        <taxon>Micrococcaceae</taxon>
        <taxon>Arthrobacter</taxon>
    </lineage>
</organism>
<evidence type="ECO:0000259" key="4">
    <source>
        <dbReference type="Pfam" id="PF00535"/>
    </source>
</evidence>
<feature type="compositionally biased region" description="Basic and acidic residues" evidence="3">
    <location>
        <begin position="847"/>
        <end position="868"/>
    </location>
</feature>
<evidence type="ECO:0000256" key="3">
    <source>
        <dbReference type="SAM" id="MobiDB-lite"/>
    </source>
</evidence>
<accession>A0ABN2Z0T5</accession>
<keyword evidence="1" id="KW-0328">Glycosyltransferase</keyword>
<sequence>MVLGGTPVDLVDPEAALDVILDRAAAPGGRPLAVASVNLDHLHHFGTGGRWAGTLHADPASTADWLYLLDGAPLVARSRRLTRRHWPRLAGSDLAAPLLARAEDRGLRVGFLGGSDESRRLLADKIAREHPRLRVAGMWSPCREDLASAEESKRIAGSIASSGAQILFVGLGKPRQELWMDRYAGLTGAGVLLGFGAAVDFLAGRVSRAPQWVSDHGLEWGFRLALEPRRLAGRYLVDGPPAYVKLRTRSRTLPPTLPEHPTGGVPAERTPGRFTGPDGSADVAVVVVTYNSSRDINGLLASLRAETRDLTLRVLVADNSSSDGTLGLVRRRHPDVIAFSTGGNLGYSGGINAAMRRAGDAAAVLVLNPDLRVEEGSLKTLQLRLRASRAGAVVPRLLDPSGAVSPTLRREPSIARSLGDAFLGRRAASRPAWLATSDFDTESYAHPHTVHWATGAALMVRRAVADALPWDESFFLYSEEVDFFRRLRMLGETVWYEPAATMTHVGGGSGASPELNALLAVNCIRYIRKYHSTAYAGAFRGAVVLSEALRSWKADRKGVLWTVLNEQLWTSLPGPTSEAPVEDFPHGSVIIPAHNESQVIARTLAPLAPLAAAGVVNVFVVCNGCVDDTAEIARGFDGVTVLEIDQASKSAALNAGDAAATRWPRLYLDADIQITPAAVRDVLAALAPGGLLAARPAVRFDLEGAHPLIHAYYGTRLRLPSARSGLWSAGAYGISKRGHDRFAEFPDIIGDDLFVDRLFLPSEKAVLDVEPVVVRPPRTPGAQLAVLNRVYRGNAQQNSMEERHGTALGTLKEVAQSIRGPLSAVNAAVYVGFAVAGRRGAAPAGGWERDESSRLPAAARHDSHDDSASGRPITRVPVTGIPASGVPVRGTGPLHSSPPSSASVG</sequence>
<comment type="caution">
    <text evidence="5">The sequence shown here is derived from an EMBL/GenBank/DDBJ whole genome shotgun (WGS) entry which is preliminary data.</text>
</comment>
<keyword evidence="6" id="KW-1185">Reference proteome</keyword>
<feature type="region of interest" description="Disordered" evidence="3">
    <location>
        <begin position="251"/>
        <end position="276"/>
    </location>
</feature>
<evidence type="ECO:0000313" key="5">
    <source>
        <dbReference type="EMBL" id="GAA2135029.1"/>
    </source>
</evidence>
<dbReference type="PANTHER" id="PTHR34136">
    <property type="match status" value="1"/>
</dbReference>